<dbReference type="EMBL" id="JACKWY010000002">
    <property type="protein sequence ID" value="MBB6713691.1"/>
    <property type="molecule type" value="Genomic_DNA"/>
</dbReference>
<organism evidence="7 8">
    <name type="scientific">Clostridium gasigenes</name>
    <dbReference type="NCBI Taxonomy" id="94869"/>
    <lineage>
        <taxon>Bacteria</taxon>
        <taxon>Bacillati</taxon>
        <taxon>Bacillota</taxon>
        <taxon>Clostridia</taxon>
        <taxon>Eubacteriales</taxon>
        <taxon>Clostridiaceae</taxon>
        <taxon>Clostridium</taxon>
    </lineage>
</organism>
<keyword evidence="8" id="KW-1185">Reference proteome</keyword>
<evidence type="ECO:0000256" key="4">
    <source>
        <dbReference type="SAM" id="MobiDB-lite"/>
    </source>
</evidence>
<dbReference type="InterPro" id="IPR052174">
    <property type="entry name" value="Flavoredoxin"/>
</dbReference>
<evidence type="ECO:0000259" key="5">
    <source>
        <dbReference type="SMART" id="SM00903"/>
    </source>
</evidence>
<reference evidence="7 8" key="1">
    <citation type="submission" date="2016-10" db="EMBL/GenBank/DDBJ databases">
        <authorList>
            <person name="de Groot N.N."/>
        </authorList>
    </citation>
    <scope>NUCLEOTIDE SEQUENCE [LARGE SCALE GENOMIC DNA]</scope>
    <source>
        <strain evidence="7 8">DSM 12272</strain>
    </source>
</reference>
<dbReference type="InterPro" id="IPR012349">
    <property type="entry name" value="Split_barrel_FMN-bd"/>
</dbReference>
<dbReference type="STRING" id="94869.SAMN04488529_101460"/>
<evidence type="ECO:0000256" key="1">
    <source>
        <dbReference type="ARBA" id="ARBA00001917"/>
    </source>
</evidence>
<evidence type="ECO:0000313" key="7">
    <source>
        <dbReference type="EMBL" id="SDO79811.1"/>
    </source>
</evidence>
<comment type="cofactor">
    <cofactor evidence="1">
        <name>FMN</name>
        <dbReference type="ChEBI" id="CHEBI:58210"/>
    </cofactor>
</comment>
<dbReference type="GO" id="GO:0010181">
    <property type="term" value="F:FMN binding"/>
    <property type="evidence" value="ECO:0007669"/>
    <property type="project" value="InterPro"/>
</dbReference>
<feature type="compositionally biased region" description="Basic residues" evidence="4">
    <location>
        <begin position="237"/>
        <end position="251"/>
    </location>
</feature>
<feature type="compositionally biased region" description="Polar residues" evidence="4">
    <location>
        <begin position="213"/>
        <end position="235"/>
    </location>
</feature>
<dbReference type="RefSeq" id="WP_089965362.1">
    <property type="nucleotide sequence ID" value="NZ_FNJM01000001.1"/>
</dbReference>
<dbReference type="EMBL" id="FNJM01000001">
    <property type="protein sequence ID" value="SDO79811.1"/>
    <property type="molecule type" value="Genomic_DNA"/>
</dbReference>
<dbReference type="Gene3D" id="2.30.110.10">
    <property type="entry name" value="Electron Transport, Fmn-binding Protein, Chain A"/>
    <property type="match status" value="1"/>
</dbReference>
<dbReference type="SUPFAM" id="SSF50475">
    <property type="entry name" value="FMN-binding split barrel"/>
    <property type="match status" value="1"/>
</dbReference>
<proteinExistence type="inferred from homology"/>
<evidence type="ECO:0000256" key="3">
    <source>
        <dbReference type="ARBA" id="ARBA00038054"/>
    </source>
</evidence>
<evidence type="ECO:0000313" key="9">
    <source>
        <dbReference type="Proteomes" id="UP000585258"/>
    </source>
</evidence>
<sequence>MNKVDFKGSVVLNPVPVVLITSRNKEGKDNVFTIAWGGTICTKPPMVSISIRPERLSYEYIKESMEFIINMPCQKIVKAVDYCGVKPGRKFDKIKEMGFTMKEGTHVNAAYIDECPVAIECKVKSITALGTHDMFVAEVIGSHINENLMDEKGKLHFEKGDLITYCHGEYYPMSKNAIGSFGFSVAKPKLKEDKSILSKDKLIKNVTEKSSTNNINKQATINSKKTKPKNSNITVKSGKKSFPSKKKKSRI</sequence>
<keyword evidence="2" id="KW-0285">Flavoprotein</keyword>
<feature type="domain" description="Flavin reductase like" evidence="5">
    <location>
        <begin position="10"/>
        <end position="164"/>
    </location>
</feature>
<reference evidence="6 9" key="2">
    <citation type="submission" date="2020-08" db="EMBL/GenBank/DDBJ databases">
        <title>Clostridia isolated from Swiss meat.</title>
        <authorList>
            <person name="Wambui J."/>
            <person name="Stevens M.J.A."/>
            <person name="Stephan R."/>
        </authorList>
    </citation>
    <scope>NUCLEOTIDE SEQUENCE [LARGE SCALE GENOMIC DNA]</scope>
    <source>
        <strain evidence="6 9">CM001</strain>
    </source>
</reference>
<evidence type="ECO:0000313" key="6">
    <source>
        <dbReference type="EMBL" id="MBB6713691.1"/>
    </source>
</evidence>
<dbReference type="Proteomes" id="UP000585258">
    <property type="component" value="Unassembled WGS sequence"/>
</dbReference>
<dbReference type="Proteomes" id="UP000198597">
    <property type="component" value="Unassembled WGS sequence"/>
</dbReference>
<name>A0A1H0MHH1_9CLOT</name>
<evidence type="ECO:0000313" key="8">
    <source>
        <dbReference type="Proteomes" id="UP000198597"/>
    </source>
</evidence>
<dbReference type="OrthoDB" id="9794638at2"/>
<dbReference type="GO" id="GO:0016646">
    <property type="term" value="F:oxidoreductase activity, acting on the CH-NH group of donors, NAD or NADP as acceptor"/>
    <property type="evidence" value="ECO:0007669"/>
    <property type="project" value="UniProtKB-ARBA"/>
</dbReference>
<dbReference type="PANTHER" id="PTHR43567">
    <property type="entry name" value="FLAVOREDOXIN-RELATED-RELATED"/>
    <property type="match status" value="1"/>
</dbReference>
<evidence type="ECO:0000256" key="2">
    <source>
        <dbReference type="ARBA" id="ARBA00022630"/>
    </source>
</evidence>
<dbReference type="AlphaFoldDB" id="A0A1H0MHH1"/>
<dbReference type="Pfam" id="PF01613">
    <property type="entry name" value="Flavin_Reduct"/>
    <property type="match status" value="1"/>
</dbReference>
<comment type="similarity">
    <text evidence="3">Belongs to the flavoredoxin family.</text>
</comment>
<dbReference type="PANTHER" id="PTHR43567:SF1">
    <property type="entry name" value="FLAVOREDOXIN"/>
    <property type="match status" value="1"/>
</dbReference>
<protein>
    <submittedName>
        <fullName evidence="6">Flavin reductase family protein</fullName>
    </submittedName>
    <submittedName>
        <fullName evidence="7">NADH-FMN oxidoreductase RutF, flavin reductase (DIM6/NTAB) family</fullName>
    </submittedName>
</protein>
<dbReference type="SMART" id="SM00903">
    <property type="entry name" value="Flavin_Reduct"/>
    <property type="match status" value="1"/>
</dbReference>
<dbReference type="InterPro" id="IPR002563">
    <property type="entry name" value="Flavin_Rdtase-like_dom"/>
</dbReference>
<gene>
    <name evidence="6" type="ORF">H7E68_02930</name>
    <name evidence="7" type="ORF">SAMN04488529_101460</name>
</gene>
<accession>A0A1H0MHH1</accession>
<feature type="region of interest" description="Disordered" evidence="4">
    <location>
        <begin position="213"/>
        <end position="251"/>
    </location>
</feature>